<evidence type="ECO:0000256" key="1">
    <source>
        <dbReference type="SAM" id="MobiDB-lite"/>
    </source>
</evidence>
<feature type="compositionally biased region" description="Pro residues" evidence="1">
    <location>
        <begin position="402"/>
        <end position="411"/>
    </location>
</feature>
<comment type="caution">
    <text evidence="2">The sequence shown here is derived from an EMBL/GenBank/DDBJ whole genome shotgun (WGS) entry which is preliminary data.</text>
</comment>
<dbReference type="Proteomes" id="UP001604336">
    <property type="component" value="Unassembled WGS sequence"/>
</dbReference>
<feature type="region of interest" description="Disordered" evidence="1">
    <location>
        <begin position="396"/>
        <end position="430"/>
    </location>
</feature>
<reference evidence="3" key="1">
    <citation type="submission" date="2024-07" db="EMBL/GenBank/DDBJ databases">
        <title>Two chromosome-level genome assemblies of Korean endemic species Abeliophyllum distichum and Forsythia ovata (Oleaceae).</title>
        <authorList>
            <person name="Jang H."/>
        </authorList>
    </citation>
    <scope>NUCLEOTIDE SEQUENCE [LARGE SCALE GENOMIC DNA]</scope>
</reference>
<accession>A0ABD1PC47</accession>
<gene>
    <name evidence="2" type="ORF">Adt_44860</name>
</gene>
<proteinExistence type="predicted"/>
<evidence type="ECO:0000313" key="3">
    <source>
        <dbReference type="Proteomes" id="UP001604336"/>
    </source>
</evidence>
<organism evidence="2 3">
    <name type="scientific">Abeliophyllum distichum</name>
    <dbReference type="NCBI Taxonomy" id="126358"/>
    <lineage>
        <taxon>Eukaryota</taxon>
        <taxon>Viridiplantae</taxon>
        <taxon>Streptophyta</taxon>
        <taxon>Embryophyta</taxon>
        <taxon>Tracheophyta</taxon>
        <taxon>Spermatophyta</taxon>
        <taxon>Magnoliopsida</taxon>
        <taxon>eudicotyledons</taxon>
        <taxon>Gunneridae</taxon>
        <taxon>Pentapetalae</taxon>
        <taxon>asterids</taxon>
        <taxon>lamiids</taxon>
        <taxon>Lamiales</taxon>
        <taxon>Oleaceae</taxon>
        <taxon>Forsythieae</taxon>
        <taxon>Abeliophyllum</taxon>
    </lineage>
</organism>
<dbReference type="PANTHER" id="PTHR33499">
    <property type="entry name" value="OS12G0282400 PROTEIN-RELATED"/>
    <property type="match status" value="1"/>
</dbReference>
<feature type="region of interest" description="Disordered" evidence="1">
    <location>
        <begin position="1"/>
        <end position="72"/>
    </location>
</feature>
<dbReference type="EMBL" id="JBFOLK010000014">
    <property type="protein sequence ID" value="KAL2461440.1"/>
    <property type="molecule type" value="Genomic_DNA"/>
</dbReference>
<protein>
    <recommendedName>
        <fullName evidence="4">Transposase, Ptta/En/Spm, plant</fullName>
    </recommendedName>
</protein>
<feature type="compositionally biased region" description="Low complexity" evidence="1">
    <location>
        <begin position="342"/>
        <end position="352"/>
    </location>
</feature>
<sequence length="430" mass="48829">MQRDDIDAIQLDRPAKRASSSNVSGDEYNFINDTDEDNEDEDDNDEGENGGEYEVSDTETDCPSVEDDDDADRNIDEDIMTDVLHHGGDGGDKPPHQHANSVQADCQIATAATKRGPSRSLHLVKLFESNGKRPLPIEFDTKEGTYLPTGDNQKYVSRVVGTRVRQFVHPYFDRWANVPEEQKARATGCVYEYFDVNPSRYSNADYKLIVDGIEDIAARRYRQYKSDVNAYIRDKGTAVPYHGLTTEVWEKCIERSSSQKFKRDRQTQEWPSVIETFKVNHQRNGEWVNERAASDYEKMVEEREEQTQQASSSSVAVNDNDVVLKVLGERRGHRRAVGRVLRGTSRSHSSTTRLRDQHSTSESIQATNALKSKMETYMQQMNEFITLLTSNLQSVMPGIQLPTPPPPPPLSPTHEEELDSSRDEDYLSDL</sequence>
<evidence type="ECO:0008006" key="4">
    <source>
        <dbReference type="Google" id="ProtNLM"/>
    </source>
</evidence>
<feature type="region of interest" description="Disordered" evidence="1">
    <location>
        <begin position="342"/>
        <end position="364"/>
    </location>
</feature>
<feature type="compositionally biased region" description="Basic and acidic residues" evidence="1">
    <location>
        <begin position="413"/>
        <end position="430"/>
    </location>
</feature>
<name>A0ABD1PC47_9LAMI</name>
<dbReference type="AlphaFoldDB" id="A0ABD1PC47"/>
<dbReference type="PANTHER" id="PTHR33499:SF11">
    <property type="entry name" value="NO APICAL MERISTEM-ASSOCIATED C-TERMINAL DOMAIN-CONTAINING PROTEIN"/>
    <property type="match status" value="1"/>
</dbReference>
<evidence type="ECO:0000313" key="2">
    <source>
        <dbReference type="EMBL" id="KAL2461440.1"/>
    </source>
</evidence>
<keyword evidence="3" id="KW-1185">Reference proteome</keyword>
<feature type="compositionally biased region" description="Acidic residues" evidence="1">
    <location>
        <begin position="33"/>
        <end position="72"/>
    </location>
</feature>